<sequence length="90" mass="9574">MAHIDLSAFDRAFGNGAAHVDGQLLLELGMRAALGRDGTADFVAAHMYFNLADKKGVAGAAAHRQDVAAEMTKAEIAAALRSARRWLTLH</sequence>
<keyword evidence="2" id="KW-1185">Reference proteome</keyword>
<comment type="caution">
    <text evidence="1">The sequence shown here is derived from an EMBL/GenBank/DDBJ whole genome shotgun (WGS) entry which is preliminary data.</text>
</comment>
<evidence type="ECO:0000313" key="1">
    <source>
        <dbReference type="EMBL" id="MBO0904614.1"/>
    </source>
</evidence>
<dbReference type="RefSeq" id="WP_207351257.1">
    <property type="nucleotide sequence ID" value="NZ_JAFMPY010000013.1"/>
</dbReference>
<protein>
    <recommendedName>
        <fullName evidence="3">Sel1 repeat family protein</fullName>
    </recommendedName>
</protein>
<proteinExistence type="predicted"/>
<dbReference type="EMBL" id="JAFMPY010000013">
    <property type="protein sequence ID" value="MBO0904614.1"/>
    <property type="molecule type" value="Genomic_DNA"/>
</dbReference>
<evidence type="ECO:0008006" key="3">
    <source>
        <dbReference type="Google" id="ProtNLM"/>
    </source>
</evidence>
<reference evidence="1 2" key="1">
    <citation type="submission" date="2021-03" db="EMBL/GenBank/DDBJ databases">
        <title>Whole genome sequence of Jiella sp. MQZ13P-4.</title>
        <authorList>
            <person name="Tuo L."/>
        </authorList>
    </citation>
    <scope>NUCLEOTIDE SEQUENCE [LARGE SCALE GENOMIC DNA]</scope>
    <source>
        <strain evidence="1 2">MQZ13P-4</strain>
    </source>
</reference>
<organism evidence="1 2">
    <name type="scientific">Jiella sonneratiae</name>
    <dbReference type="NCBI Taxonomy" id="2816856"/>
    <lineage>
        <taxon>Bacteria</taxon>
        <taxon>Pseudomonadati</taxon>
        <taxon>Pseudomonadota</taxon>
        <taxon>Alphaproteobacteria</taxon>
        <taxon>Hyphomicrobiales</taxon>
        <taxon>Aurantimonadaceae</taxon>
        <taxon>Jiella</taxon>
    </lineage>
</organism>
<gene>
    <name evidence="1" type="ORF">J1C47_13275</name>
</gene>
<dbReference type="Gene3D" id="1.25.40.10">
    <property type="entry name" value="Tetratricopeptide repeat domain"/>
    <property type="match status" value="1"/>
</dbReference>
<evidence type="ECO:0000313" key="2">
    <source>
        <dbReference type="Proteomes" id="UP000664288"/>
    </source>
</evidence>
<dbReference type="InterPro" id="IPR011990">
    <property type="entry name" value="TPR-like_helical_dom_sf"/>
</dbReference>
<name>A0ABS3J4L0_9HYPH</name>
<dbReference type="Proteomes" id="UP000664288">
    <property type="component" value="Unassembled WGS sequence"/>
</dbReference>
<accession>A0ABS3J4L0</accession>